<protein>
    <submittedName>
        <fullName evidence="3">Gfo/Idh/MocA family oxidoreductase</fullName>
    </submittedName>
</protein>
<dbReference type="Proteomes" id="UP001058271">
    <property type="component" value="Chromosome"/>
</dbReference>
<dbReference type="Pfam" id="PF01408">
    <property type="entry name" value="GFO_IDH_MocA"/>
    <property type="match status" value="1"/>
</dbReference>
<dbReference type="InterPro" id="IPR055170">
    <property type="entry name" value="GFO_IDH_MocA-like_dom"/>
</dbReference>
<dbReference type="Pfam" id="PF22725">
    <property type="entry name" value="GFO_IDH_MocA_C3"/>
    <property type="match status" value="1"/>
</dbReference>
<proteinExistence type="predicted"/>
<sequence length="335" mass="35236">MRIGLIGAGAVAELHARAAESLPHVRLTAVCDLVEDAARRVAAPRGAATFTDYRRLIGSGLVDAVIVNTPHALHREMVVDAAELGLHILVEKPMATSLADCDTMRAACEAAEVTLVVGHIQHFLPEKVAAEAVLAQGECGSPVMVHDYRSTDYRPGTRSAWFFSTEIAGGGALMNIGAHCLDRSVWLGGAGAGAVRMTAATSRRFGVPVETDGTIHLELANDVAASISIVSDPPRKVDELMVVCERGVVTADPRRGTFIRRDGRTRIVLEPSSSGIPDAFRAQLADFVAAVEGAPPRVSLDHGQHVVELVLAAYESAALGKPVVVGALPSPASRT</sequence>
<dbReference type="InterPro" id="IPR000683">
    <property type="entry name" value="Gfo/Idh/MocA-like_OxRdtase_N"/>
</dbReference>
<feature type="domain" description="GFO/IDH/MocA-like oxidoreductase" evidence="2">
    <location>
        <begin position="129"/>
        <end position="249"/>
    </location>
</feature>
<evidence type="ECO:0000313" key="4">
    <source>
        <dbReference type="Proteomes" id="UP001058271"/>
    </source>
</evidence>
<accession>A0ABY5YX19</accession>
<dbReference type="RefSeq" id="WP_260723601.1">
    <property type="nucleotide sequence ID" value="NZ_BAAABS010000025.1"/>
</dbReference>
<dbReference type="Gene3D" id="3.30.360.10">
    <property type="entry name" value="Dihydrodipicolinate Reductase, domain 2"/>
    <property type="match status" value="1"/>
</dbReference>
<evidence type="ECO:0000313" key="3">
    <source>
        <dbReference type="EMBL" id="UWZ34298.1"/>
    </source>
</evidence>
<dbReference type="SUPFAM" id="SSF51735">
    <property type="entry name" value="NAD(P)-binding Rossmann-fold domains"/>
    <property type="match status" value="1"/>
</dbReference>
<feature type="domain" description="Gfo/Idh/MocA-like oxidoreductase N-terminal" evidence="1">
    <location>
        <begin position="1"/>
        <end position="119"/>
    </location>
</feature>
<evidence type="ECO:0000259" key="1">
    <source>
        <dbReference type="Pfam" id="PF01408"/>
    </source>
</evidence>
<dbReference type="PANTHER" id="PTHR43377:SF1">
    <property type="entry name" value="BILIVERDIN REDUCTASE A"/>
    <property type="match status" value="1"/>
</dbReference>
<gene>
    <name evidence="3" type="ORF">Drose_24020</name>
</gene>
<name>A0ABY5YX19_9ACTN</name>
<dbReference type="SUPFAM" id="SSF55347">
    <property type="entry name" value="Glyceraldehyde-3-phosphate dehydrogenase-like, C-terminal domain"/>
    <property type="match status" value="1"/>
</dbReference>
<dbReference type="PANTHER" id="PTHR43377">
    <property type="entry name" value="BILIVERDIN REDUCTASE A"/>
    <property type="match status" value="1"/>
</dbReference>
<dbReference type="EMBL" id="CP073721">
    <property type="protein sequence ID" value="UWZ34298.1"/>
    <property type="molecule type" value="Genomic_DNA"/>
</dbReference>
<reference evidence="3" key="1">
    <citation type="submission" date="2021-04" db="EMBL/GenBank/DDBJ databases">
        <title>Biosynthetic gene clusters of Dactylosporangioum roseum.</title>
        <authorList>
            <person name="Hartkoorn R.C."/>
            <person name="Beaudoing E."/>
            <person name="Hot D."/>
            <person name="Moureu S."/>
        </authorList>
    </citation>
    <scope>NUCLEOTIDE SEQUENCE</scope>
    <source>
        <strain evidence="3">NRRL B-16295</strain>
    </source>
</reference>
<keyword evidence="4" id="KW-1185">Reference proteome</keyword>
<evidence type="ECO:0000259" key="2">
    <source>
        <dbReference type="Pfam" id="PF22725"/>
    </source>
</evidence>
<dbReference type="Gene3D" id="3.40.50.720">
    <property type="entry name" value="NAD(P)-binding Rossmann-like Domain"/>
    <property type="match status" value="1"/>
</dbReference>
<organism evidence="3 4">
    <name type="scientific">Dactylosporangium roseum</name>
    <dbReference type="NCBI Taxonomy" id="47989"/>
    <lineage>
        <taxon>Bacteria</taxon>
        <taxon>Bacillati</taxon>
        <taxon>Actinomycetota</taxon>
        <taxon>Actinomycetes</taxon>
        <taxon>Micromonosporales</taxon>
        <taxon>Micromonosporaceae</taxon>
        <taxon>Dactylosporangium</taxon>
    </lineage>
</organism>
<dbReference type="InterPro" id="IPR036291">
    <property type="entry name" value="NAD(P)-bd_dom_sf"/>
</dbReference>
<dbReference type="InterPro" id="IPR051450">
    <property type="entry name" value="Gfo/Idh/MocA_Oxidoreductases"/>
</dbReference>